<reference evidence="1 2" key="1">
    <citation type="journal article" date="2017" name="FEMS Microbiol. Ecol.">
        <title>Reconstructed genomes of novel Dehalococcoides mccartyi strains from 1,2,3,4-tetrachlorodibenzo-p-dioxin-dechlorinating enrichment cultures reveal divergent reductive dehalogenase gene profiles.</title>
        <authorList>
            <person name="Dam H.T."/>
            <person name="Vollmers J."/>
            <person name="Kaster A.K."/>
            <person name="Haggblom M.M."/>
        </authorList>
    </citation>
    <scope>NUCLEOTIDE SEQUENCE [LARGE SCALE GENOMIC DNA]</scope>
    <source>
        <strain evidence="1 2">H1-3-2.001</strain>
    </source>
</reference>
<evidence type="ECO:0000313" key="1">
    <source>
        <dbReference type="EMBL" id="PKH46709.1"/>
    </source>
</evidence>
<comment type="caution">
    <text evidence="1">The sequence shown here is derived from an EMBL/GenBank/DDBJ whole genome shotgun (WGS) entry which is preliminary data.</text>
</comment>
<dbReference type="Proteomes" id="UP000233649">
    <property type="component" value="Unassembled WGS sequence"/>
</dbReference>
<evidence type="ECO:0000313" key="2">
    <source>
        <dbReference type="Proteomes" id="UP000233649"/>
    </source>
</evidence>
<name>A0A2J1DX65_9CHLR</name>
<sequence length="37" mass="3849">MGEILLLAAGGALGAVSRYGLNTLPSNCWEIAFLTEP</sequence>
<dbReference type="AlphaFoldDB" id="A0A2J1DX65"/>
<proteinExistence type="predicted"/>
<organism evidence="1 2">
    <name type="scientific">Dehalococcoides mccartyi</name>
    <dbReference type="NCBI Taxonomy" id="61435"/>
    <lineage>
        <taxon>Bacteria</taxon>
        <taxon>Bacillati</taxon>
        <taxon>Chloroflexota</taxon>
        <taxon>Dehalococcoidia</taxon>
        <taxon>Dehalococcoidales</taxon>
        <taxon>Dehalococcoidaceae</taxon>
        <taxon>Dehalococcoides</taxon>
    </lineage>
</organism>
<gene>
    <name evidence="1" type="ORF">CVH13_00962</name>
</gene>
<dbReference type="EMBL" id="PHFD01000182">
    <property type="protein sequence ID" value="PKH46709.1"/>
    <property type="molecule type" value="Genomic_DNA"/>
</dbReference>
<protein>
    <submittedName>
        <fullName evidence="1">Uncharacterized protein</fullName>
    </submittedName>
</protein>
<accession>A0A2J1DX65</accession>